<dbReference type="InterPro" id="IPR013083">
    <property type="entry name" value="Znf_RING/FYVE/PHD"/>
</dbReference>
<protein>
    <recommendedName>
        <fullName evidence="3">RING-type domain-containing protein</fullName>
    </recommendedName>
</protein>
<dbReference type="Proteomes" id="UP000672032">
    <property type="component" value="Chromosome 1"/>
</dbReference>
<dbReference type="EMBL" id="CP063405">
    <property type="protein sequence ID" value="QSZ30393.1"/>
    <property type="molecule type" value="Genomic_DNA"/>
</dbReference>
<evidence type="ECO:0000256" key="1">
    <source>
        <dbReference type="PROSITE-ProRule" id="PRU00175"/>
    </source>
</evidence>
<sequence length="548" mass="61210">MSENIGQSSSSFSGQQNEQQYTQNEERQSYYMGEQLIPINGGFSRTQHTRYSPENNFTSRMTTVPRLRDDQSLFFSAPPQNEQGGFSSMGEESFSGTRALLDAQLSENDFRFGRTTISELGHHQTFSFATPQLQFEQGRSSSMGGGFAPRAGARILTQSAGNDTVSGTGTNIHPGDDHTFSFSAAGNFEDLPQDEEAQDPAVLHEPFQGNWLDPPIGRTRHRRHRSPATFISPEDMASELGALRAEVGFDGYPTHHSRPAAYAYGGGPVYTSRSTGNLTRTSESFHQNEDNIQDDDVFTTPNISSNATTGNARHNGERIRQADGVRNPSMPAQSFGRARGEPRRRVRFDREDNLIPAPHISSNAHRPSAEAFQQMMHPAIGSSQADFQPSPRSRPRRTFALQNEEHARTAELARSLIERERTRRFIAEVRARQDYYALSLSERRNQHRNDFRLEIIKGLLVPASAEHSDCCPICQEEFTAAVQVTAPVREIQSCPHCQKQYTTTPNNNDAHDACSMPVCSHVFGRGCITQWLKDKNTCPMCRAEIHLP</sequence>
<feature type="region of interest" description="Disordered" evidence="2">
    <location>
        <begin position="1"/>
        <end position="30"/>
    </location>
</feature>
<organism evidence="4 5">
    <name type="scientific">Monilinia vaccinii-corymbosi</name>
    <dbReference type="NCBI Taxonomy" id="61207"/>
    <lineage>
        <taxon>Eukaryota</taxon>
        <taxon>Fungi</taxon>
        <taxon>Dikarya</taxon>
        <taxon>Ascomycota</taxon>
        <taxon>Pezizomycotina</taxon>
        <taxon>Leotiomycetes</taxon>
        <taxon>Helotiales</taxon>
        <taxon>Sclerotiniaceae</taxon>
        <taxon>Monilinia</taxon>
    </lineage>
</organism>
<keyword evidence="1" id="KW-0863">Zinc-finger</keyword>
<keyword evidence="5" id="KW-1185">Reference proteome</keyword>
<dbReference type="PROSITE" id="PS50089">
    <property type="entry name" value="ZF_RING_2"/>
    <property type="match status" value="1"/>
</dbReference>
<accession>A0A8A3NXZ2</accession>
<dbReference type="InterPro" id="IPR001841">
    <property type="entry name" value="Znf_RING"/>
</dbReference>
<keyword evidence="1" id="KW-0479">Metal-binding</keyword>
<dbReference type="Gene3D" id="3.30.40.10">
    <property type="entry name" value="Zinc/RING finger domain, C3HC4 (zinc finger)"/>
    <property type="match status" value="1"/>
</dbReference>
<dbReference type="OrthoDB" id="3533133at2759"/>
<gene>
    <name evidence="4" type="ORF">DSL72_004916</name>
</gene>
<evidence type="ECO:0000256" key="2">
    <source>
        <dbReference type="SAM" id="MobiDB-lite"/>
    </source>
</evidence>
<dbReference type="Pfam" id="PF13639">
    <property type="entry name" value="zf-RING_2"/>
    <property type="match status" value="1"/>
</dbReference>
<keyword evidence="1" id="KW-0862">Zinc</keyword>
<name>A0A8A3NXZ2_9HELO</name>
<dbReference type="AlphaFoldDB" id="A0A8A3NXZ2"/>
<feature type="domain" description="RING-type" evidence="3">
    <location>
        <begin position="494"/>
        <end position="542"/>
    </location>
</feature>
<evidence type="ECO:0000313" key="4">
    <source>
        <dbReference type="EMBL" id="QSZ30393.1"/>
    </source>
</evidence>
<evidence type="ECO:0000259" key="3">
    <source>
        <dbReference type="PROSITE" id="PS50089"/>
    </source>
</evidence>
<proteinExistence type="predicted"/>
<dbReference type="GO" id="GO:0008270">
    <property type="term" value="F:zinc ion binding"/>
    <property type="evidence" value="ECO:0007669"/>
    <property type="project" value="UniProtKB-KW"/>
</dbReference>
<feature type="region of interest" description="Disordered" evidence="2">
    <location>
        <begin position="324"/>
        <end position="343"/>
    </location>
</feature>
<feature type="compositionally biased region" description="Low complexity" evidence="2">
    <location>
        <begin position="1"/>
        <end position="23"/>
    </location>
</feature>
<dbReference type="SUPFAM" id="SSF57850">
    <property type="entry name" value="RING/U-box"/>
    <property type="match status" value="1"/>
</dbReference>
<reference evidence="4" key="1">
    <citation type="submission" date="2020-10" db="EMBL/GenBank/DDBJ databases">
        <title>Genome Sequence of Monilinia vaccinii-corymbosi Sheds Light on Mummy Berry Disease Infection of Blueberry and Mating Type.</title>
        <authorList>
            <person name="Yow A.G."/>
            <person name="Zhang Y."/>
            <person name="Bansal K."/>
            <person name="Eacker S.M."/>
            <person name="Sullivan S."/>
            <person name="Liachko I."/>
            <person name="Cubeta M.A."/>
            <person name="Rollins J.A."/>
            <person name="Ashrafi H."/>
        </authorList>
    </citation>
    <scope>NUCLEOTIDE SEQUENCE</scope>
    <source>
        <strain evidence="4">RL-1</strain>
    </source>
</reference>
<evidence type="ECO:0000313" key="5">
    <source>
        <dbReference type="Proteomes" id="UP000672032"/>
    </source>
</evidence>